<evidence type="ECO:0000313" key="1">
    <source>
        <dbReference type="EMBL" id="GBP91710.1"/>
    </source>
</evidence>
<sequence length="287" mass="32961">MRLLWHGQRRVRKHQCSRFNSSDYPPMSLYADARKERRISLDVLFLSKNAIFLKNSEFKELRHKGWVTLKVDHDLVRVGVRRLSQVACDRTSRKSRRRIALEPTAEAHIPGGARIQAAVVSPASEIHVFKLRPPRRLNSRRFQVELPQDEMRRTAVFCVMTSFLICCSAKNPDNKTNSNVEHKVGNKLTGKLRVDVGGAWEHPRMLGFTRLYKSTVDDGRNEPKRIVSFEDTSHSRRTRTFQATWGPCASARNSGTGFTPDSGTKAVMENRIVIAIKFDSKISRYRR</sequence>
<organism evidence="1 2">
    <name type="scientific">Eumeta variegata</name>
    <name type="common">Bagworm moth</name>
    <name type="synonym">Eumeta japonica</name>
    <dbReference type="NCBI Taxonomy" id="151549"/>
    <lineage>
        <taxon>Eukaryota</taxon>
        <taxon>Metazoa</taxon>
        <taxon>Ecdysozoa</taxon>
        <taxon>Arthropoda</taxon>
        <taxon>Hexapoda</taxon>
        <taxon>Insecta</taxon>
        <taxon>Pterygota</taxon>
        <taxon>Neoptera</taxon>
        <taxon>Endopterygota</taxon>
        <taxon>Lepidoptera</taxon>
        <taxon>Glossata</taxon>
        <taxon>Ditrysia</taxon>
        <taxon>Tineoidea</taxon>
        <taxon>Psychidae</taxon>
        <taxon>Oiketicinae</taxon>
        <taxon>Eumeta</taxon>
    </lineage>
</organism>
<evidence type="ECO:0000313" key="2">
    <source>
        <dbReference type="Proteomes" id="UP000299102"/>
    </source>
</evidence>
<proteinExistence type="predicted"/>
<keyword evidence="2" id="KW-1185">Reference proteome</keyword>
<gene>
    <name evidence="1" type="ORF">EVAR_65359_1</name>
</gene>
<name>A0A4C1ZUP8_EUMVA</name>
<reference evidence="1 2" key="1">
    <citation type="journal article" date="2019" name="Commun. Biol.">
        <title>The bagworm genome reveals a unique fibroin gene that provides high tensile strength.</title>
        <authorList>
            <person name="Kono N."/>
            <person name="Nakamura H."/>
            <person name="Ohtoshi R."/>
            <person name="Tomita M."/>
            <person name="Numata K."/>
            <person name="Arakawa K."/>
        </authorList>
    </citation>
    <scope>NUCLEOTIDE SEQUENCE [LARGE SCALE GENOMIC DNA]</scope>
</reference>
<dbReference type="AlphaFoldDB" id="A0A4C1ZUP8"/>
<comment type="caution">
    <text evidence="1">The sequence shown here is derived from an EMBL/GenBank/DDBJ whole genome shotgun (WGS) entry which is preliminary data.</text>
</comment>
<dbReference type="EMBL" id="BGZK01002199">
    <property type="protein sequence ID" value="GBP91710.1"/>
    <property type="molecule type" value="Genomic_DNA"/>
</dbReference>
<accession>A0A4C1ZUP8</accession>
<protein>
    <submittedName>
        <fullName evidence="1">Uncharacterized protein</fullName>
    </submittedName>
</protein>
<dbReference type="Proteomes" id="UP000299102">
    <property type="component" value="Unassembled WGS sequence"/>
</dbReference>